<keyword evidence="7" id="KW-0347">Helicase</keyword>
<evidence type="ECO:0000256" key="3">
    <source>
        <dbReference type="ARBA" id="ARBA00022722"/>
    </source>
</evidence>
<dbReference type="PANTHER" id="PTHR47959">
    <property type="entry name" value="ATP-DEPENDENT RNA HELICASE RHLE-RELATED"/>
    <property type="match status" value="1"/>
</dbReference>
<evidence type="ECO:0000256" key="9">
    <source>
        <dbReference type="ARBA" id="ARBA00023118"/>
    </source>
</evidence>
<evidence type="ECO:0000313" key="13">
    <source>
        <dbReference type="Proteomes" id="UP000014977"/>
    </source>
</evidence>
<reference evidence="12 13" key="1">
    <citation type="journal article" date="2013" name="Genome Announc.">
        <title>Draft genome sequences for three mercury-methylating, sulfate-reducing bacteria.</title>
        <authorList>
            <person name="Brown S.D."/>
            <person name="Hurt R.A.Jr."/>
            <person name="Gilmour C.C."/>
            <person name="Elias D.A."/>
        </authorList>
    </citation>
    <scope>NUCLEOTIDE SEQUENCE [LARGE SCALE GENOMIC DNA]</scope>
    <source>
        <strain evidence="12 13">DSM 2059</strain>
    </source>
</reference>
<keyword evidence="9" id="KW-0051">Antiviral defense</keyword>
<protein>
    <submittedName>
        <fullName evidence="12">CRISPR-associated helicase Cas3</fullName>
    </submittedName>
</protein>
<dbReference type="Gene3D" id="1.10.3210.30">
    <property type="match status" value="1"/>
</dbReference>
<name>S7V5N6_DESML</name>
<dbReference type="GO" id="GO:0046872">
    <property type="term" value="F:metal ion binding"/>
    <property type="evidence" value="ECO:0007669"/>
    <property type="project" value="UniProtKB-KW"/>
</dbReference>
<dbReference type="GO" id="GO:0004518">
    <property type="term" value="F:nuclease activity"/>
    <property type="evidence" value="ECO:0007669"/>
    <property type="project" value="UniProtKB-KW"/>
</dbReference>
<dbReference type="InterPro" id="IPR006474">
    <property type="entry name" value="Helicase_Cas3_CRISPR-ass_core"/>
</dbReference>
<accession>S7V5N6</accession>
<sequence>MEDKILAKSVRNPGKPEHAETLMGHTQMVVRSFQILFGPGTSTQFSKDWIRFFRLEKSALKAFYLHGLAACGLHDTGKANNGFQEMVSRKKGIQVIRHEHLSGLFLYLPAVGSWLKQFPGLDARILFAAVAGHHLRTSFENFAQPLDADLKIFRVYPNAIMEILNFTGKMIDPSVAEIELEIPDVWDFDGSMTFDPVRLRDDIKKKELMKFTRELKKNPSLNGMVMAVRAGLILADSAGSAVAREGKNLDSWLKDAFGAKLSCEDIQLKVIAPRIEQIRAKKGYFDWNGFQDAAENLPRRSLLLAPCGSGKTLAAWRWVKAQLNRKPAARVLFLYPTRATATEGFRDYVSWAPESDAALIHGTSDYELENMFSQPEDVRFGRDYTTEDRMFALGYWYRKIFSATVDQFLGFMQQSYRSICLLPLLSESVVVFDEVHSFDRSLFSALKRFLNNFDVPALCMTASLPPARRKDLLQDCGLTLFPSESGQFDDLEGLAGMPRYTLHRIEGQEEAESIAVSACGMGKRVLWVVNTVSRCQMLAKKLGAVCYHSRFKLEDRKQMHDTVIQAFQKERNPILAVTTQVCEMSLDLDADVLISEVAPITSMIQRMGRCNRHARLEEKRMGQVYVYTPEDEAPYTMGDLVGVRAFLQEIEGGVISQRKLEALLEKHGPSDVEVEKYSAFLESGTWAMSREYSLREESHFTVNAILDNDLSTYFDLRTHKKPIDRLLVPVPRRFAYNHPKLQRFPMLAPSTYYSPEFGFLEYPLEEIL</sequence>
<evidence type="ECO:0000256" key="2">
    <source>
        <dbReference type="ARBA" id="ARBA00009046"/>
    </source>
</evidence>
<evidence type="ECO:0000256" key="1">
    <source>
        <dbReference type="ARBA" id="ARBA00006847"/>
    </source>
</evidence>
<organism evidence="12 13">
    <name type="scientific">Desulfococcus multivorans DSM 2059</name>
    <dbReference type="NCBI Taxonomy" id="1121405"/>
    <lineage>
        <taxon>Bacteria</taxon>
        <taxon>Pseudomonadati</taxon>
        <taxon>Thermodesulfobacteriota</taxon>
        <taxon>Desulfobacteria</taxon>
        <taxon>Desulfobacterales</taxon>
        <taxon>Desulfococcaceae</taxon>
        <taxon>Desulfococcus</taxon>
    </lineage>
</organism>
<dbReference type="eggNOG" id="COG1203">
    <property type="taxonomic scope" value="Bacteria"/>
</dbReference>
<dbReference type="RefSeq" id="WP_020877258.1">
    <property type="nucleotide sequence ID" value="NZ_ATHJ01000087.1"/>
</dbReference>
<dbReference type="InterPro" id="IPR006483">
    <property type="entry name" value="CRISPR-assoc_Cas3_HD"/>
</dbReference>
<keyword evidence="5" id="KW-0547">Nucleotide-binding</keyword>
<evidence type="ECO:0000259" key="10">
    <source>
        <dbReference type="PROSITE" id="PS51192"/>
    </source>
</evidence>
<dbReference type="InterPro" id="IPR014001">
    <property type="entry name" value="Helicase_ATP-bd"/>
</dbReference>
<dbReference type="InterPro" id="IPR050079">
    <property type="entry name" value="DEAD_box_RNA_helicase"/>
</dbReference>
<dbReference type="Pfam" id="PF18019">
    <property type="entry name" value="Cas3_HD"/>
    <property type="match status" value="1"/>
</dbReference>
<dbReference type="CDD" id="cd17930">
    <property type="entry name" value="DEXHc_cas3"/>
    <property type="match status" value="1"/>
</dbReference>
<keyword evidence="4" id="KW-0479">Metal-binding</keyword>
<dbReference type="PROSITE" id="PS51643">
    <property type="entry name" value="HD_CAS3"/>
    <property type="match status" value="1"/>
</dbReference>
<dbReference type="CDD" id="cd09641">
    <property type="entry name" value="Cas3''_I"/>
    <property type="match status" value="1"/>
</dbReference>
<dbReference type="OrthoDB" id="9810236at2"/>
<dbReference type="PANTHER" id="PTHR47959:SF16">
    <property type="entry name" value="CRISPR-ASSOCIATED NUCLEASE_HELICASE CAS3-RELATED"/>
    <property type="match status" value="1"/>
</dbReference>
<evidence type="ECO:0000259" key="11">
    <source>
        <dbReference type="PROSITE" id="PS51643"/>
    </source>
</evidence>
<dbReference type="GO" id="GO:0051607">
    <property type="term" value="P:defense response to virus"/>
    <property type="evidence" value="ECO:0007669"/>
    <property type="project" value="UniProtKB-KW"/>
</dbReference>
<keyword evidence="13" id="KW-1185">Reference proteome</keyword>
<dbReference type="Pfam" id="PF00270">
    <property type="entry name" value="DEAD"/>
    <property type="match status" value="1"/>
</dbReference>
<dbReference type="PROSITE" id="PS51192">
    <property type="entry name" value="HELICASE_ATP_BIND_1"/>
    <property type="match status" value="1"/>
</dbReference>
<dbReference type="EMBL" id="ATHJ01000087">
    <property type="protein sequence ID" value="EPR39928.1"/>
    <property type="molecule type" value="Genomic_DNA"/>
</dbReference>
<keyword evidence="6" id="KW-0378">Hydrolase</keyword>
<dbReference type="GO" id="GO:0005524">
    <property type="term" value="F:ATP binding"/>
    <property type="evidence" value="ECO:0007669"/>
    <property type="project" value="UniProtKB-KW"/>
</dbReference>
<dbReference type="SUPFAM" id="SSF52540">
    <property type="entry name" value="P-loop containing nucleoside triphosphate hydrolases"/>
    <property type="match status" value="1"/>
</dbReference>
<keyword evidence="8" id="KW-0067">ATP-binding</keyword>
<dbReference type="GO" id="GO:0003676">
    <property type="term" value="F:nucleic acid binding"/>
    <property type="evidence" value="ECO:0007669"/>
    <property type="project" value="InterPro"/>
</dbReference>
<evidence type="ECO:0000256" key="4">
    <source>
        <dbReference type="ARBA" id="ARBA00022723"/>
    </source>
</evidence>
<dbReference type="Proteomes" id="UP000014977">
    <property type="component" value="Unassembled WGS sequence"/>
</dbReference>
<gene>
    <name evidence="12" type="ORF">dsmv_2501</name>
</gene>
<dbReference type="Gene3D" id="3.40.50.300">
    <property type="entry name" value="P-loop containing nucleotide triphosphate hydrolases"/>
    <property type="match status" value="2"/>
</dbReference>
<dbReference type="AlphaFoldDB" id="S7V5N6"/>
<evidence type="ECO:0000256" key="7">
    <source>
        <dbReference type="ARBA" id="ARBA00022806"/>
    </source>
</evidence>
<dbReference type="NCBIfam" id="TIGR01596">
    <property type="entry name" value="cas3_HD"/>
    <property type="match status" value="1"/>
</dbReference>
<proteinExistence type="inferred from homology"/>
<keyword evidence="3" id="KW-0540">Nuclease</keyword>
<comment type="caution">
    <text evidence="12">The sequence shown here is derived from an EMBL/GenBank/DDBJ whole genome shotgun (WGS) entry which is preliminary data.</text>
</comment>
<dbReference type="InterPro" id="IPR027417">
    <property type="entry name" value="P-loop_NTPase"/>
</dbReference>
<dbReference type="Pfam" id="PF22590">
    <property type="entry name" value="Cas3-like_C_2"/>
    <property type="match status" value="1"/>
</dbReference>
<comment type="similarity">
    <text evidence="1">In the N-terminal section; belongs to the CRISPR-associated nuclease Cas3-HD family.</text>
</comment>
<evidence type="ECO:0000256" key="8">
    <source>
        <dbReference type="ARBA" id="ARBA00022840"/>
    </source>
</evidence>
<evidence type="ECO:0000256" key="5">
    <source>
        <dbReference type="ARBA" id="ARBA00022741"/>
    </source>
</evidence>
<dbReference type="SMART" id="SM00487">
    <property type="entry name" value="DEXDc"/>
    <property type="match status" value="1"/>
</dbReference>
<dbReference type="PATRIC" id="fig|1121405.3.peg.2146"/>
<dbReference type="STRING" id="897.B2D07_01940"/>
<dbReference type="NCBIfam" id="TIGR01587">
    <property type="entry name" value="cas3_core"/>
    <property type="match status" value="1"/>
</dbReference>
<dbReference type="GO" id="GO:0003724">
    <property type="term" value="F:RNA helicase activity"/>
    <property type="evidence" value="ECO:0007669"/>
    <property type="project" value="TreeGrafter"/>
</dbReference>
<dbReference type="GO" id="GO:0016787">
    <property type="term" value="F:hydrolase activity"/>
    <property type="evidence" value="ECO:0007669"/>
    <property type="project" value="UniProtKB-KW"/>
</dbReference>
<feature type="domain" description="Helicase ATP-binding" evidence="10">
    <location>
        <begin position="292"/>
        <end position="482"/>
    </location>
</feature>
<feature type="domain" description="HD Cas3-type" evidence="11">
    <location>
        <begin position="15"/>
        <end position="238"/>
    </location>
</feature>
<dbReference type="InterPro" id="IPR011545">
    <property type="entry name" value="DEAD/DEAH_box_helicase_dom"/>
</dbReference>
<evidence type="ECO:0000313" key="12">
    <source>
        <dbReference type="EMBL" id="EPR39928.1"/>
    </source>
</evidence>
<evidence type="ECO:0000256" key="6">
    <source>
        <dbReference type="ARBA" id="ARBA00022801"/>
    </source>
</evidence>
<dbReference type="InterPro" id="IPR054712">
    <property type="entry name" value="Cas3-like_dom"/>
</dbReference>
<comment type="similarity">
    <text evidence="2">In the central section; belongs to the CRISPR-associated helicase Cas3 family.</text>
</comment>
<dbReference type="InterPro" id="IPR038257">
    <property type="entry name" value="CRISPR-assoc_Cas3_HD_sf"/>
</dbReference>
<dbReference type="GO" id="GO:0005829">
    <property type="term" value="C:cytosol"/>
    <property type="evidence" value="ECO:0007669"/>
    <property type="project" value="TreeGrafter"/>
</dbReference>